<feature type="compositionally biased region" description="Pro residues" evidence="1">
    <location>
        <begin position="47"/>
        <end position="56"/>
    </location>
</feature>
<protein>
    <submittedName>
        <fullName evidence="2">Uncharacterized protein</fullName>
    </submittedName>
</protein>
<evidence type="ECO:0000313" key="2">
    <source>
        <dbReference type="EMBL" id="VUZ39932.1"/>
    </source>
</evidence>
<gene>
    <name evidence="2" type="ORF">WMSIL1_LOCUS1030</name>
</gene>
<dbReference type="AlphaFoldDB" id="A0A564XY56"/>
<name>A0A564XY56_HYMDI</name>
<dbReference type="EMBL" id="CABIJS010000022">
    <property type="protein sequence ID" value="VUZ39932.1"/>
    <property type="molecule type" value="Genomic_DNA"/>
</dbReference>
<evidence type="ECO:0000256" key="1">
    <source>
        <dbReference type="SAM" id="MobiDB-lite"/>
    </source>
</evidence>
<reference evidence="2 3" key="1">
    <citation type="submission" date="2019-07" db="EMBL/GenBank/DDBJ databases">
        <authorList>
            <person name="Jastrzebski P J."/>
            <person name="Paukszto L."/>
            <person name="Jastrzebski P J."/>
        </authorList>
    </citation>
    <scope>NUCLEOTIDE SEQUENCE [LARGE SCALE GENOMIC DNA]</scope>
    <source>
        <strain evidence="2 3">WMS-il1</strain>
    </source>
</reference>
<organism evidence="2 3">
    <name type="scientific">Hymenolepis diminuta</name>
    <name type="common">Rat tapeworm</name>
    <dbReference type="NCBI Taxonomy" id="6216"/>
    <lineage>
        <taxon>Eukaryota</taxon>
        <taxon>Metazoa</taxon>
        <taxon>Spiralia</taxon>
        <taxon>Lophotrochozoa</taxon>
        <taxon>Platyhelminthes</taxon>
        <taxon>Cestoda</taxon>
        <taxon>Eucestoda</taxon>
        <taxon>Cyclophyllidea</taxon>
        <taxon>Hymenolepididae</taxon>
        <taxon>Hymenolepis</taxon>
    </lineage>
</organism>
<keyword evidence="3" id="KW-1185">Reference proteome</keyword>
<sequence>MCNRNRLHLIYPVEADVSLNNVLSSSVGINSSERLHIKGTVEYRLPSEPPNRPPTKWPRLVKAK</sequence>
<dbReference type="Proteomes" id="UP000321570">
    <property type="component" value="Unassembled WGS sequence"/>
</dbReference>
<feature type="region of interest" description="Disordered" evidence="1">
    <location>
        <begin position="45"/>
        <end position="64"/>
    </location>
</feature>
<proteinExistence type="predicted"/>
<evidence type="ECO:0000313" key="3">
    <source>
        <dbReference type="Proteomes" id="UP000321570"/>
    </source>
</evidence>
<accession>A0A564XY56</accession>